<evidence type="ECO:0000313" key="4">
    <source>
        <dbReference type="EMBL" id="SOZ55900.1"/>
    </source>
</evidence>
<dbReference type="EC" id="3.1.6.-" evidence="4"/>
<dbReference type="Pfam" id="PF14707">
    <property type="entry name" value="Sulfatase_C"/>
    <property type="match status" value="1"/>
</dbReference>
<dbReference type="InterPro" id="IPR017850">
    <property type="entry name" value="Alkaline_phosphatase_core_sf"/>
</dbReference>
<dbReference type="PANTHER" id="PTHR43751:SF2">
    <property type="entry name" value="SULFATASE N-TERMINAL DOMAIN-CONTAINING PROTEIN"/>
    <property type="match status" value="1"/>
</dbReference>
<evidence type="ECO:0000256" key="2">
    <source>
        <dbReference type="SAM" id="SignalP"/>
    </source>
</evidence>
<gene>
    <name evidence="4" type="ORF">CBM2613_A200057</name>
</gene>
<dbReference type="InterPro" id="IPR052701">
    <property type="entry name" value="GAG_Ulvan_Degrading_Sulfatases"/>
</dbReference>
<name>A0A375DXT0_9BURK</name>
<protein>
    <submittedName>
        <fullName evidence="4">Arylsulfatase A or related enzyme</fullName>
        <ecNumber evidence="4">3.1.6.-</ecNumber>
    </submittedName>
</protein>
<comment type="caution">
    <text evidence="4">The sequence shown here is derived from an EMBL/GenBank/DDBJ whole genome shotgun (WGS) entry which is preliminary data.</text>
</comment>
<dbReference type="SUPFAM" id="SSF53649">
    <property type="entry name" value="Alkaline phosphatase-like"/>
    <property type="match status" value="1"/>
</dbReference>
<accession>A0A375DXT0</accession>
<dbReference type="InterPro" id="IPR000917">
    <property type="entry name" value="Sulfatase_N"/>
</dbReference>
<reference evidence="4" key="1">
    <citation type="submission" date="2018-01" db="EMBL/GenBank/DDBJ databases">
        <authorList>
            <person name="Clerissi C."/>
        </authorList>
    </citation>
    <scope>NUCLEOTIDE SEQUENCE</scope>
    <source>
        <strain evidence="4">Cupriavidus taiwanensis STM 8556</strain>
    </source>
</reference>
<feature type="signal peptide" evidence="2">
    <location>
        <begin position="1"/>
        <end position="29"/>
    </location>
</feature>
<dbReference type="RefSeq" id="WP_198044491.1">
    <property type="nucleotide sequence ID" value="NZ_LT992559.1"/>
</dbReference>
<dbReference type="PROSITE" id="PS51257">
    <property type="entry name" value="PROKAR_LIPOPROTEIN"/>
    <property type="match status" value="1"/>
</dbReference>
<proteinExistence type="predicted"/>
<feature type="region of interest" description="Disordered" evidence="1">
    <location>
        <begin position="38"/>
        <end position="96"/>
    </location>
</feature>
<dbReference type="EMBL" id="OFTH01000013">
    <property type="protein sequence ID" value="SOZ55900.1"/>
    <property type="molecule type" value="Genomic_DNA"/>
</dbReference>
<dbReference type="CDD" id="cd16142">
    <property type="entry name" value="ARS_like"/>
    <property type="match status" value="1"/>
</dbReference>
<dbReference type="GO" id="GO:0016787">
    <property type="term" value="F:hydrolase activity"/>
    <property type="evidence" value="ECO:0007669"/>
    <property type="project" value="UniProtKB-KW"/>
</dbReference>
<evidence type="ECO:0000256" key="1">
    <source>
        <dbReference type="SAM" id="MobiDB-lite"/>
    </source>
</evidence>
<dbReference type="Proteomes" id="UP000256952">
    <property type="component" value="Chromosome CBM2613_a"/>
</dbReference>
<feature type="compositionally biased region" description="Low complexity" evidence="1">
    <location>
        <begin position="39"/>
        <end position="71"/>
    </location>
</feature>
<feature type="chain" id="PRO_5016597865" evidence="2">
    <location>
        <begin position="30"/>
        <end position="598"/>
    </location>
</feature>
<keyword evidence="4" id="KW-0378">Hydrolase</keyword>
<sequence>MHRTRQSNPAGRGARFAMAVLAVAIAAIAGCKKADEPKQQAPAAQQSAPQAPATAAAPAAPAAVGSAQPTAESHFPTPTDASAPAGAASVPVAAGGGSGKKPNILVIFGDDIGQTNISAYSMGLVGYRTPNIDRIAREGMIFTDYYAENSCTAGRSTFITGQSALRTGLSKVGVPGAPVGLQARDVTIAEALKPLGYATGQFGKNHLGDRDEYLPTKHGFDEFYGNLYHLNAEEEPQRPYWPKDKNDPYVKNFSPRGVLHSTADGKIEDTGALTTKRMETIDDETTEAAQKFITKQVEGGKPFFVWMNTTRMHAFTHVRQSMQGQSGMVGNDYADGMIEHDGDVGKLLKTLDDLKVADNTIVIYTTDNGPNQWSWPDAATTPFRSEKDTNWEGAFRVPAMIRWPGRVKPGTVSNELISGLDWFPTLLAAAGDGDIKDRLLKGASIAGKNFKVHLDGYNQLPLLTGQTNKSARSDFYYFNDDGDLVAMRYGDWKAVFCEQRQPGGFQVWEEPFTCLRVPKIFNLRMDPYERADIVSDQYNDWRAKNGYLFAIATMRATEFLQTFVAYPPSQRPASFSIDQVRKDVDRKIEEALSKRTQK</sequence>
<dbReference type="Gene3D" id="3.30.1120.10">
    <property type="match status" value="1"/>
</dbReference>
<evidence type="ECO:0000259" key="3">
    <source>
        <dbReference type="Pfam" id="PF00884"/>
    </source>
</evidence>
<dbReference type="Pfam" id="PF00884">
    <property type="entry name" value="Sulfatase"/>
    <property type="match status" value="1"/>
</dbReference>
<feature type="compositionally biased region" description="Low complexity" evidence="1">
    <location>
        <begin position="81"/>
        <end position="93"/>
    </location>
</feature>
<dbReference type="Gene3D" id="3.40.720.10">
    <property type="entry name" value="Alkaline Phosphatase, subunit A"/>
    <property type="match status" value="1"/>
</dbReference>
<dbReference type="AlphaFoldDB" id="A0A375DXT0"/>
<keyword evidence="2" id="KW-0732">Signal</keyword>
<feature type="domain" description="Sulfatase N-terminal" evidence="3">
    <location>
        <begin position="102"/>
        <end position="431"/>
    </location>
</feature>
<organism evidence="4">
    <name type="scientific">Cupriavidus taiwanensis</name>
    <dbReference type="NCBI Taxonomy" id="164546"/>
    <lineage>
        <taxon>Bacteria</taxon>
        <taxon>Pseudomonadati</taxon>
        <taxon>Pseudomonadota</taxon>
        <taxon>Betaproteobacteria</taxon>
        <taxon>Burkholderiales</taxon>
        <taxon>Burkholderiaceae</taxon>
        <taxon>Cupriavidus</taxon>
    </lineage>
</organism>
<dbReference type="PANTHER" id="PTHR43751">
    <property type="entry name" value="SULFATASE"/>
    <property type="match status" value="1"/>
</dbReference>